<evidence type="ECO:0000313" key="13">
    <source>
        <dbReference type="EMBL" id="SBW00961.1"/>
    </source>
</evidence>
<evidence type="ECO:0000256" key="11">
    <source>
        <dbReference type="HAMAP-Rule" id="MF_00664"/>
    </source>
</evidence>
<keyword evidence="8 11" id="KW-0456">Lyase</keyword>
<dbReference type="HAMAP" id="MF_00664">
    <property type="entry name" value="PS_decarb_PSD_A"/>
    <property type="match status" value="1"/>
</dbReference>
<evidence type="ECO:0000256" key="6">
    <source>
        <dbReference type="ARBA" id="ARBA00023145"/>
    </source>
</evidence>
<dbReference type="PANTHER" id="PTHR35809:SF1">
    <property type="entry name" value="ARCHAETIDYLSERINE DECARBOXYLASE PROENZYME-RELATED"/>
    <property type="match status" value="1"/>
</dbReference>
<comment type="function">
    <text evidence="11">Catalyzes the formation of phosphatidylethanolamine (PtdEtn) from phosphatidylserine (PtdSer).</text>
</comment>
<keyword evidence="1 11" id="KW-1003">Cell membrane</keyword>
<keyword evidence="6 11" id="KW-0865">Zymogen</keyword>
<dbReference type="UniPathway" id="UPA00558">
    <property type="reaction ID" value="UER00616"/>
</dbReference>
<keyword evidence="12" id="KW-0812">Transmembrane</keyword>
<feature type="chain" id="PRO_5023537604" description="Phosphatidylserine decarboxylase alpha chain" evidence="11">
    <location>
        <begin position="201"/>
        <end position="245"/>
    </location>
</feature>
<evidence type="ECO:0000256" key="5">
    <source>
        <dbReference type="ARBA" id="ARBA00023136"/>
    </source>
</evidence>
<dbReference type="PANTHER" id="PTHR35809">
    <property type="entry name" value="ARCHAETIDYLSERINE DECARBOXYLASE PROENZYME-RELATED"/>
    <property type="match status" value="1"/>
</dbReference>
<sequence length="245" mass="26286">MSGMSTVDLSWRRYVAPPIHPEGYKFIAIFAVIAALLWLAWEPLGVIGAALTVWCFYFFRNPERVTPVGDHWVVSPADGMVQSVVSVTPPPELELGEGERTRISVFMSVFDVHVNRAPTAGSVGVVAYAAGKFVNATLDKASLDNERNSLRIDLPDRAGLVGGSLGVVQIAGLIARRIVCFVKVGDTLDGGERFGLIRFGSRLDVYLPPGVAPMVAEGQKAIAGETVLADLRLAAGAEPRRGESR</sequence>
<keyword evidence="10 11" id="KW-0670">Pyruvate</keyword>
<dbReference type="NCBIfam" id="NF003679">
    <property type="entry name" value="PRK05305.1-3"/>
    <property type="match status" value="1"/>
</dbReference>
<keyword evidence="5 11" id="KW-0472">Membrane</keyword>
<dbReference type="GO" id="GO:0006646">
    <property type="term" value="P:phosphatidylethanolamine biosynthetic process"/>
    <property type="evidence" value="ECO:0007669"/>
    <property type="project" value="UniProtKB-UniRule"/>
</dbReference>
<comment type="subcellular location">
    <subcellularLocation>
        <location evidence="11">Cell membrane</location>
        <topology evidence="11">Peripheral membrane protein</topology>
    </subcellularLocation>
</comment>
<protein>
    <recommendedName>
        <fullName evidence="11">Phosphatidylserine decarboxylase proenzyme</fullName>
        <ecNumber evidence="11">4.1.1.65</ecNumber>
    </recommendedName>
    <component>
        <recommendedName>
            <fullName evidence="11">Phosphatidylserine decarboxylase alpha chain</fullName>
        </recommendedName>
    </component>
    <component>
        <recommendedName>
            <fullName evidence="11">Phosphatidylserine decarboxylase beta chain</fullName>
        </recommendedName>
    </component>
</protein>
<dbReference type="NCBIfam" id="NF003677">
    <property type="entry name" value="PRK05305.1-1"/>
    <property type="match status" value="1"/>
</dbReference>
<proteinExistence type="inferred from homology"/>
<evidence type="ECO:0000256" key="12">
    <source>
        <dbReference type="SAM" id="Phobius"/>
    </source>
</evidence>
<gene>
    <name evidence="11 13" type="primary">psd</name>
    <name evidence="13" type="ORF">KL86APRO_11361</name>
</gene>
<evidence type="ECO:0000256" key="1">
    <source>
        <dbReference type="ARBA" id="ARBA00022475"/>
    </source>
</evidence>
<evidence type="ECO:0000256" key="3">
    <source>
        <dbReference type="ARBA" id="ARBA00022793"/>
    </source>
</evidence>
<name>A0A212JNI9_9PROT</name>
<dbReference type="InterPro" id="IPR033175">
    <property type="entry name" value="PSD-A"/>
</dbReference>
<keyword evidence="9 11" id="KW-1208">Phospholipid metabolism</keyword>
<feature type="active site" description="Schiff-base intermediate with substrate; via pyruvic acid" evidence="11">
    <location>
        <position position="201"/>
    </location>
</feature>
<keyword evidence="3 11" id="KW-0210">Decarboxylase</keyword>
<evidence type="ECO:0000256" key="9">
    <source>
        <dbReference type="ARBA" id="ARBA00023264"/>
    </source>
</evidence>
<comment type="pathway">
    <text evidence="11">Phospholipid metabolism; phosphatidylethanolamine biosynthesis; phosphatidylethanolamine from CDP-diacylglycerol: step 2/2.</text>
</comment>
<dbReference type="NCBIfam" id="NF003678">
    <property type="entry name" value="PRK05305.1-2"/>
    <property type="match status" value="1"/>
</dbReference>
<reference evidence="13" key="1">
    <citation type="submission" date="2016-04" db="EMBL/GenBank/DDBJ databases">
        <authorList>
            <person name="Evans L.H."/>
            <person name="Alamgir A."/>
            <person name="Owens N."/>
            <person name="Weber N.D."/>
            <person name="Virtaneva K."/>
            <person name="Barbian K."/>
            <person name="Babar A."/>
            <person name="Rosenke K."/>
        </authorList>
    </citation>
    <scope>NUCLEOTIDE SEQUENCE</scope>
    <source>
        <strain evidence="13">86</strain>
    </source>
</reference>
<organism evidence="13">
    <name type="scientific">uncultured Alphaproteobacteria bacterium</name>
    <dbReference type="NCBI Taxonomy" id="91750"/>
    <lineage>
        <taxon>Bacteria</taxon>
        <taxon>Pseudomonadati</taxon>
        <taxon>Pseudomonadota</taxon>
        <taxon>Alphaproteobacteria</taxon>
        <taxon>environmental samples</taxon>
    </lineage>
</organism>
<dbReference type="NCBIfam" id="NF003685">
    <property type="entry name" value="PRK05305.2-5"/>
    <property type="match status" value="1"/>
</dbReference>
<dbReference type="EC" id="4.1.1.65" evidence="11"/>
<dbReference type="AlphaFoldDB" id="A0A212JNI9"/>
<keyword evidence="2 11" id="KW-0444">Lipid biosynthesis</keyword>
<feature type="chain" id="PRO_5023537606" description="Phosphatidylserine decarboxylase beta chain" evidence="11">
    <location>
        <begin position="1"/>
        <end position="200"/>
    </location>
</feature>
<comment type="similarity">
    <text evidence="11">Belongs to the phosphatidylserine decarboxylase family. PSD-A subfamily.</text>
</comment>
<keyword evidence="4 11" id="KW-0443">Lipid metabolism</keyword>
<evidence type="ECO:0000256" key="10">
    <source>
        <dbReference type="ARBA" id="ARBA00023317"/>
    </source>
</evidence>
<dbReference type="Pfam" id="PF02666">
    <property type="entry name" value="PS_Dcarbxylase"/>
    <property type="match status" value="1"/>
</dbReference>
<dbReference type="EMBL" id="FLUO01000001">
    <property type="protein sequence ID" value="SBW00961.1"/>
    <property type="molecule type" value="Genomic_DNA"/>
</dbReference>
<keyword evidence="7 11" id="KW-0594">Phospholipid biosynthesis</keyword>
<dbReference type="InterPro" id="IPR003817">
    <property type="entry name" value="PS_Dcarbxylase"/>
</dbReference>
<evidence type="ECO:0000256" key="8">
    <source>
        <dbReference type="ARBA" id="ARBA00023239"/>
    </source>
</evidence>
<evidence type="ECO:0000256" key="2">
    <source>
        <dbReference type="ARBA" id="ARBA00022516"/>
    </source>
</evidence>
<accession>A0A212JNI9</accession>
<evidence type="ECO:0000256" key="7">
    <source>
        <dbReference type="ARBA" id="ARBA00023209"/>
    </source>
</evidence>
<comment type="catalytic activity">
    <reaction evidence="11">
        <text>a 1,2-diacyl-sn-glycero-3-phospho-L-serine + H(+) = a 1,2-diacyl-sn-glycero-3-phosphoethanolamine + CO2</text>
        <dbReference type="Rhea" id="RHEA:20828"/>
        <dbReference type="ChEBI" id="CHEBI:15378"/>
        <dbReference type="ChEBI" id="CHEBI:16526"/>
        <dbReference type="ChEBI" id="CHEBI:57262"/>
        <dbReference type="ChEBI" id="CHEBI:64612"/>
        <dbReference type="EC" id="4.1.1.65"/>
    </reaction>
</comment>
<comment type="cofactor">
    <cofactor evidence="11">
        <name>pyruvate</name>
        <dbReference type="ChEBI" id="CHEBI:15361"/>
    </cofactor>
    <text evidence="11">Binds 1 pyruvoyl group covalently per subunit.</text>
</comment>
<feature type="site" description="Cleavage (non-hydrolytic); by autocatalysis" evidence="11">
    <location>
        <begin position="200"/>
        <end position="201"/>
    </location>
</feature>
<dbReference type="GO" id="GO:0004609">
    <property type="term" value="F:phosphatidylserine decarboxylase activity"/>
    <property type="evidence" value="ECO:0007669"/>
    <property type="project" value="UniProtKB-UniRule"/>
</dbReference>
<feature type="transmembrane region" description="Helical" evidence="12">
    <location>
        <begin position="26"/>
        <end position="59"/>
    </location>
</feature>
<comment type="PTM">
    <text evidence="11">Is synthesized initially as an inactive proenzyme. Formation of the active enzyme involves a self-maturation process in which the active site pyruvoyl group is generated from an internal serine residue via an autocatalytic post-translational modification. Two non-identical subunits are generated from the proenzyme in this reaction, and the pyruvate is formed at the N-terminus of the alpha chain, which is derived from the carboxyl end of the proenzyme. The post-translation cleavage follows an unusual pathway, termed non-hydrolytic serinolysis, in which the side chain hydroxyl group of the serine supplies its oxygen atom to form the C-terminus of the beta chain, while the remainder of the serine residue undergoes an oxidative deamination to produce ammonia and the pyruvoyl prosthetic group on the alpha chain.</text>
</comment>
<dbReference type="GO" id="GO:0005886">
    <property type="term" value="C:plasma membrane"/>
    <property type="evidence" value="ECO:0007669"/>
    <property type="project" value="UniProtKB-SubCell"/>
</dbReference>
<comment type="subunit">
    <text evidence="11">Heterodimer of a large membrane-associated beta subunit and a small pyruvoyl-containing alpha subunit.</text>
</comment>
<feature type="modified residue" description="Pyruvic acid (Ser); by autocatalysis" evidence="11">
    <location>
        <position position="201"/>
    </location>
</feature>
<evidence type="ECO:0000256" key="4">
    <source>
        <dbReference type="ARBA" id="ARBA00023098"/>
    </source>
</evidence>
<keyword evidence="12" id="KW-1133">Transmembrane helix</keyword>